<evidence type="ECO:0000256" key="4">
    <source>
        <dbReference type="ARBA" id="ARBA00022801"/>
    </source>
</evidence>
<dbReference type="eggNOG" id="COG1472">
    <property type="taxonomic scope" value="Bacteria"/>
</dbReference>
<dbReference type="EMBL" id="AEIU01000037">
    <property type="protein sequence ID" value="EFP97910.1"/>
    <property type="molecule type" value="Genomic_DNA"/>
</dbReference>
<name>E3BG97_9VIBR</name>
<keyword evidence="2 11" id="KW-0963">Cytoplasm</keyword>
<dbReference type="SUPFAM" id="SSF51445">
    <property type="entry name" value="(Trans)glycosidases"/>
    <property type="match status" value="1"/>
</dbReference>
<dbReference type="GO" id="GO:0009252">
    <property type="term" value="P:peptidoglycan biosynthetic process"/>
    <property type="evidence" value="ECO:0007669"/>
    <property type="project" value="UniProtKB-KW"/>
</dbReference>
<evidence type="ECO:0000256" key="10">
    <source>
        <dbReference type="ARBA" id="ARBA00037880"/>
    </source>
</evidence>
<comment type="subcellular location">
    <subcellularLocation>
        <location evidence="11">Cytoplasm</location>
    </subcellularLocation>
</comment>
<dbReference type="GO" id="GO:0009254">
    <property type="term" value="P:peptidoglycan turnover"/>
    <property type="evidence" value="ECO:0007669"/>
    <property type="project" value="UniProtKB-UniRule"/>
</dbReference>
<evidence type="ECO:0000313" key="14">
    <source>
        <dbReference type="Proteomes" id="UP000002943"/>
    </source>
</evidence>
<feature type="binding site" evidence="11">
    <location>
        <position position="62"/>
    </location>
    <ligand>
        <name>substrate</name>
    </ligand>
</feature>
<sequence>MGPLWIDVEGYELSSEDREILEHPTVGGLILFTRNFHDTAQLQALTKDIRKAAKRPILIGVDQEGGRVQRFRDTFSLIPAAQEYAKHKNGEELANLGGWLMAAELIAHDIDLSFAPVLDMGHQCKAIGTRSFGEDKTTILKHSGAYIQGMKSAGMSVTGKHFPGHGGVIADSHLETPYDQRSNIFEEDMMIFQAQIDAGALDAMMPAHVVFPHYDEHPASGSEFWLKTILRQKLGFKGVIFSDDLTMEGAAIMGTPCQRAIQALNAGCDMLLVCNHRGAQIEVLDGLAVQESPLASTLKKAQNICLKELQGSQRWKDARRKLEKICY</sequence>
<feature type="binding site" evidence="11">
    <location>
        <position position="130"/>
    </location>
    <ligand>
        <name>substrate</name>
    </ligand>
</feature>
<reference evidence="13 14" key="1">
    <citation type="journal article" date="2012" name="Int. J. Syst. Evol. Microbiol.">
        <title>Vibrio caribbeanicus sp. nov., isolated from the marine sponge Scleritoderma cyanea.</title>
        <authorList>
            <person name="Hoffmann M."/>
            <person name="Monday S.R."/>
            <person name="Allard M.W."/>
            <person name="Strain E.A."/>
            <person name="Whittaker P."/>
            <person name="Naum M."/>
            <person name="McCarthy P.J."/>
            <person name="Lopez J.V."/>
            <person name="Fischer M."/>
            <person name="Brown E.W."/>
        </authorList>
    </citation>
    <scope>NUCLEOTIDE SEQUENCE [LARGE SCALE GENOMIC DNA]</scope>
    <source>
        <strain evidence="13 14">ATCC BAA-2122</strain>
    </source>
</reference>
<feature type="active site" description="Nucleophile" evidence="11">
    <location>
        <position position="243"/>
    </location>
</feature>
<evidence type="ECO:0000256" key="7">
    <source>
        <dbReference type="ARBA" id="ARBA00023295"/>
    </source>
</evidence>
<comment type="function">
    <text evidence="11">Plays a role in peptidoglycan recycling by cleaving the terminal beta-1,4-linked N-acetylglucosamine (GlcNAc) from peptide-linked peptidoglycan fragments, giving rise to free GlcNAc, anhydro-N-acetylmuramic acid and anhydro-N-acetylmuramic acid-linked peptides.</text>
</comment>
<keyword evidence="8 11" id="KW-0131">Cell cycle</keyword>
<keyword evidence="9 11" id="KW-0961">Cell wall biogenesis/degradation</keyword>
<dbReference type="Proteomes" id="UP000002943">
    <property type="component" value="Unassembled WGS sequence"/>
</dbReference>
<dbReference type="GO" id="GO:0005737">
    <property type="term" value="C:cytoplasm"/>
    <property type="evidence" value="ECO:0007669"/>
    <property type="project" value="UniProtKB-SubCell"/>
</dbReference>
<comment type="caution">
    <text evidence="13">The sequence shown here is derived from an EMBL/GenBank/DDBJ whole genome shotgun (WGS) entry which is preliminary data.</text>
</comment>
<proteinExistence type="inferred from homology"/>
<dbReference type="InterPro" id="IPR022956">
    <property type="entry name" value="Beta_hexosaminidase_bac"/>
</dbReference>
<keyword evidence="6 11" id="KW-0573">Peptidoglycan synthesis</keyword>
<comment type="similarity">
    <text evidence="11">Belongs to the glycosyl hydrolase 3 family. NagZ subfamily.</text>
</comment>
<dbReference type="InterPro" id="IPR019800">
    <property type="entry name" value="Glyco_hydro_3_AS"/>
</dbReference>
<dbReference type="EC" id="3.2.1.52" evidence="11"/>
<evidence type="ECO:0000256" key="6">
    <source>
        <dbReference type="ARBA" id="ARBA00022984"/>
    </source>
</evidence>
<keyword evidence="3 11" id="KW-0132">Cell division</keyword>
<dbReference type="UniPathway" id="UPA00544"/>
<gene>
    <name evidence="11" type="primary">nagZ</name>
    <name evidence="13" type="ORF">VIBC2010_02795</name>
</gene>
<dbReference type="InterPro" id="IPR001764">
    <property type="entry name" value="Glyco_hydro_3_N"/>
</dbReference>
<feature type="domain" description="Glycoside hydrolase family 3 N-terminal" evidence="12">
    <location>
        <begin position="12"/>
        <end position="288"/>
    </location>
</feature>
<dbReference type="GO" id="GO:0051301">
    <property type="term" value="P:cell division"/>
    <property type="evidence" value="ECO:0007669"/>
    <property type="project" value="UniProtKB-KW"/>
</dbReference>
<feature type="binding site" evidence="11">
    <location>
        <position position="70"/>
    </location>
    <ligand>
        <name>substrate</name>
    </ligand>
</feature>
<dbReference type="GO" id="GO:0004563">
    <property type="term" value="F:beta-N-acetylhexosaminidase activity"/>
    <property type="evidence" value="ECO:0007669"/>
    <property type="project" value="UniProtKB-UniRule"/>
</dbReference>
<evidence type="ECO:0000256" key="9">
    <source>
        <dbReference type="ARBA" id="ARBA00023316"/>
    </source>
</evidence>
<dbReference type="GO" id="GO:0071555">
    <property type="term" value="P:cell wall organization"/>
    <property type="evidence" value="ECO:0007669"/>
    <property type="project" value="UniProtKB-KW"/>
</dbReference>
<keyword evidence="7 11" id="KW-0326">Glycosidase</keyword>
<dbReference type="InterPro" id="IPR050226">
    <property type="entry name" value="NagZ_Beta-hexosaminidase"/>
</dbReference>
<protein>
    <recommendedName>
        <fullName evidence="11">Beta-hexosaminidase</fullName>
        <ecNumber evidence="11">3.2.1.52</ecNumber>
    </recommendedName>
    <alternativeName>
        <fullName evidence="11">Beta-N-acetylhexosaminidase</fullName>
    </alternativeName>
    <alternativeName>
        <fullName evidence="11">N-acetyl-beta-glucosaminidase</fullName>
    </alternativeName>
</protein>
<evidence type="ECO:0000313" key="13">
    <source>
        <dbReference type="EMBL" id="EFP97910.1"/>
    </source>
</evidence>
<dbReference type="AlphaFoldDB" id="E3BG97"/>
<dbReference type="RefSeq" id="WP_009599975.1">
    <property type="nucleotide sequence ID" value="NZ_AEIU01000037.1"/>
</dbReference>
<evidence type="ECO:0000256" key="11">
    <source>
        <dbReference type="HAMAP-Rule" id="MF_00364"/>
    </source>
</evidence>
<evidence type="ECO:0000256" key="8">
    <source>
        <dbReference type="ARBA" id="ARBA00023306"/>
    </source>
</evidence>
<feature type="binding site" evidence="11">
    <location>
        <begin position="160"/>
        <end position="161"/>
    </location>
    <ligand>
        <name>substrate</name>
    </ligand>
</feature>
<dbReference type="NCBIfam" id="NF003740">
    <property type="entry name" value="PRK05337.1"/>
    <property type="match status" value="1"/>
</dbReference>
<evidence type="ECO:0000256" key="3">
    <source>
        <dbReference type="ARBA" id="ARBA00022618"/>
    </source>
</evidence>
<dbReference type="PANTHER" id="PTHR30480">
    <property type="entry name" value="BETA-HEXOSAMINIDASE-RELATED"/>
    <property type="match status" value="1"/>
</dbReference>
<comment type="catalytic activity">
    <reaction evidence="1 11">
        <text>Hydrolysis of terminal non-reducing N-acetyl-D-hexosamine residues in N-acetyl-beta-D-hexosaminides.</text>
        <dbReference type="EC" id="3.2.1.52"/>
    </reaction>
</comment>
<keyword evidence="5 11" id="KW-0133">Cell shape</keyword>
<dbReference type="InterPro" id="IPR017853">
    <property type="entry name" value="GH"/>
</dbReference>
<dbReference type="Pfam" id="PF00933">
    <property type="entry name" value="Glyco_hydro_3"/>
    <property type="match status" value="1"/>
</dbReference>
<feature type="active site" description="Proton donor/acceptor" evidence="11">
    <location>
        <position position="173"/>
    </location>
</feature>
<keyword evidence="14" id="KW-1185">Reference proteome</keyword>
<evidence type="ECO:0000256" key="2">
    <source>
        <dbReference type="ARBA" id="ARBA00022490"/>
    </source>
</evidence>
<dbReference type="PROSITE" id="PS00775">
    <property type="entry name" value="GLYCOSYL_HYDROL_F3"/>
    <property type="match status" value="1"/>
</dbReference>
<dbReference type="GO" id="GO:0008360">
    <property type="term" value="P:regulation of cell shape"/>
    <property type="evidence" value="ECO:0007669"/>
    <property type="project" value="UniProtKB-KW"/>
</dbReference>
<dbReference type="PANTHER" id="PTHR30480:SF13">
    <property type="entry name" value="BETA-HEXOSAMINIDASE"/>
    <property type="match status" value="1"/>
</dbReference>
<feature type="site" description="Important for catalytic activity" evidence="11">
    <location>
        <position position="171"/>
    </location>
</feature>
<dbReference type="FunFam" id="3.20.20.300:FF:000001">
    <property type="entry name" value="Beta-hexosaminidase"/>
    <property type="match status" value="1"/>
</dbReference>
<dbReference type="OrthoDB" id="9786661at2"/>
<comment type="pathway">
    <text evidence="10 11">Cell wall biogenesis; peptidoglycan recycling.</text>
</comment>
<keyword evidence="4 11" id="KW-0378">Hydrolase</keyword>
<evidence type="ECO:0000256" key="5">
    <source>
        <dbReference type="ARBA" id="ARBA00022960"/>
    </source>
</evidence>
<dbReference type="GO" id="GO:0005975">
    <property type="term" value="P:carbohydrate metabolic process"/>
    <property type="evidence" value="ECO:0007669"/>
    <property type="project" value="InterPro"/>
</dbReference>
<dbReference type="HAMAP" id="MF_00364">
    <property type="entry name" value="NagZ"/>
    <property type="match status" value="1"/>
</dbReference>
<accession>E3BG97</accession>
<evidence type="ECO:0000259" key="12">
    <source>
        <dbReference type="Pfam" id="PF00933"/>
    </source>
</evidence>
<evidence type="ECO:0000256" key="1">
    <source>
        <dbReference type="ARBA" id="ARBA00001231"/>
    </source>
</evidence>
<dbReference type="InterPro" id="IPR036962">
    <property type="entry name" value="Glyco_hydro_3_N_sf"/>
</dbReference>
<organism evidence="13 14">
    <name type="scientific">Vibrio caribbeanicus ATCC BAA-2122</name>
    <dbReference type="NCBI Taxonomy" id="796620"/>
    <lineage>
        <taxon>Bacteria</taxon>
        <taxon>Pseudomonadati</taxon>
        <taxon>Pseudomonadota</taxon>
        <taxon>Gammaproteobacteria</taxon>
        <taxon>Vibrionales</taxon>
        <taxon>Vibrionaceae</taxon>
        <taxon>Vibrio</taxon>
    </lineage>
</organism>
<dbReference type="Gene3D" id="3.20.20.300">
    <property type="entry name" value="Glycoside hydrolase, family 3, N-terminal domain"/>
    <property type="match status" value="1"/>
</dbReference>
<dbReference type="STRING" id="796620.VIBC2010_02795"/>